<dbReference type="OrthoDB" id="9806127at2"/>
<dbReference type="PROSITE" id="PS50929">
    <property type="entry name" value="ABC_TM1F"/>
    <property type="match status" value="1"/>
</dbReference>
<dbReference type="SMART" id="SM00382">
    <property type="entry name" value="AAA"/>
    <property type="match status" value="1"/>
</dbReference>
<feature type="transmembrane region" description="Helical" evidence="7">
    <location>
        <begin position="77"/>
        <end position="102"/>
    </location>
</feature>
<dbReference type="PANTHER" id="PTHR24221">
    <property type="entry name" value="ATP-BINDING CASSETTE SUB-FAMILY B"/>
    <property type="match status" value="1"/>
</dbReference>
<dbReference type="GO" id="GO:0140359">
    <property type="term" value="F:ABC-type transporter activity"/>
    <property type="evidence" value="ECO:0007669"/>
    <property type="project" value="InterPro"/>
</dbReference>
<dbReference type="SUPFAM" id="SSF52540">
    <property type="entry name" value="P-loop containing nucleoside triphosphate hydrolases"/>
    <property type="match status" value="1"/>
</dbReference>
<comment type="subcellular location">
    <subcellularLocation>
        <location evidence="1">Cell membrane</location>
        <topology evidence="1">Multi-pass membrane protein</topology>
    </subcellularLocation>
</comment>
<evidence type="ECO:0000259" key="9">
    <source>
        <dbReference type="PROSITE" id="PS50929"/>
    </source>
</evidence>
<evidence type="ECO:0000256" key="7">
    <source>
        <dbReference type="SAM" id="Phobius"/>
    </source>
</evidence>
<evidence type="ECO:0008006" key="12">
    <source>
        <dbReference type="Google" id="ProtNLM"/>
    </source>
</evidence>
<proteinExistence type="predicted"/>
<sequence length="596" mass="62755">MEPEDGSQPSGLLPIANTGQTRRDLVRRLLRRRWRLAGTLALLLAGTASGLTAPALLGRLVDAVSQPQPNTDLGSLLWGSGLAWITAALVAAAVAAAALTFAGARALARLVQEVLAELREEVFAAAVELPVRALDEAGSSDVVSRVTRDVEAVSEAGSEALPKIIGACFTIVLTVAGLAILDYRLAIAGLLCLPIHILATRQFLRGSKPVYSELRVLEASRGQAILEAVHGAATVVSRGEQQHHLAVIAERSERAIERQRDGARLRNRFYGWLNTAEFVGLAAILVTGFWLVSNQSISIGAATAAALYFHRLFDPIGNLLTSLDDVQRAVVGLARLVGISRLGTAESSAASAVGIGAAPGIRLRDLHFSYPHRPAIRGISLDVPAGARVALVGTSGSGKSTLARLIAGILEPQRGELEIAGRSAAELRQNSPGSVYLVSQEVHLFTGSVAENLRLAAPRASQQELLTALDRVGAGWVHELAEGLETVLGASGLELDDGAAQHLALARVLLANPALVVLDEATAESGRDRRASLDQAVSEVVAGRTSVTVAHRLDQAREADLILVMQQGRVIEQGSHQQLVAAAGEYARLWSAYATA</sequence>
<dbReference type="InterPro" id="IPR003439">
    <property type="entry name" value="ABC_transporter-like_ATP-bd"/>
</dbReference>
<evidence type="ECO:0000256" key="4">
    <source>
        <dbReference type="ARBA" id="ARBA00022840"/>
    </source>
</evidence>
<keyword evidence="2 7" id="KW-0812">Transmembrane</keyword>
<dbReference type="Gene3D" id="3.40.50.300">
    <property type="entry name" value="P-loop containing nucleotide triphosphate hydrolases"/>
    <property type="match status" value="1"/>
</dbReference>
<evidence type="ECO:0000259" key="8">
    <source>
        <dbReference type="PROSITE" id="PS50893"/>
    </source>
</evidence>
<protein>
    <recommendedName>
        <fullName evidence="12">ABC transporter ATP-binding protein</fullName>
    </recommendedName>
</protein>
<keyword evidence="6 7" id="KW-0472">Membrane</keyword>
<dbReference type="AlphaFoldDB" id="A0A0D4C3M1"/>
<evidence type="ECO:0000256" key="2">
    <source>
        <dbReference type="ARBA" id="ARBA00022692"/>
    </source>
</evidence>
<dbReference type="PANTHER" id="PTHR24221:SF654">
    <property type="entry name" value="ATP-BINDING CASSETTE SUB-FAMILY B MEMBER 6"/>
    <property type="match status" value="1"/>
</dbReference>
<dbReference type="GO" id="GO:0016887">
    <property type="term" value="F:ATP hydrolysis activity"/>
    <property type="evidence" value="ECO:0007669"/>
    <property type="project" value="InterPro"/>
</dbReference>
<keyword evidence="5 7" id="KW-1133">Transmembrane helix</keyword>
<organism evidence="10 11">
    <name type="scientific">Psychromicrobium lacuslunae</name>
    <dbReference type="NCBI Taxonomy" id="1618207"/>
    <lineage>
        <taxon>Bacteria</taxon>
        <taxon>Bacillati</taxon>
        <taxon>Actinomycetota</taxon>
        <taxon>Actinomycetes</taxon>
        <taxon>Micrococcales</taxon>
        <taxon>Micrococcaceae</taxon>
        <taxon>Psychromicrobium</taxon>
    </lineage>
</organism>
<dbReference type="InterPro" id="IPR003593">
    <property type="entry name" value="AAA+_ATPase"/>
</dbReference>
<feature type="domain" description="ABC transporter" evidence="8">
    <location>
        <begin position="361"/>
        <end position="592"/>
    </location>
</feature>
<keyword evidence="4" id="KW-0067">ATP-binding</keyword>
<gene>
    <name evidence="10" type="ORF">UM93_13210</name>
</gene>
<evidence type="ECO:0000313" key="10">
    <source>
        <dbReference type="EMBL" id="AJT43134.1"/>
    </source>
</evidence>
<evidence type="ECO:0000256" key="3">
    <source>
        <dbReference type="ARBA" id="ARBA00022741"/>
    </source>
</evidence>
<dbReference type="InterPro" id="IPR039421">
    <property type="entry name" value="Type_1_exporter"/>
</dbReference>
<name>A0A0D4C3M1_9MICC</name>
<keyword evidence="11" id="KW-1185">Reference proteome</keyword>
<dbReference type="GO" id="GO:0034040">
    <property type="term" value="F:ATPase-coupled lipid transmembrane transporter activity"/>
    <property type="evidence" value="ECO:0007669"/>
    <property type="project" value="TreeGrafter"/>
</dbReference>
<feature type="domain" description="ABC transmembrane type-1" evidence="9">
    <location>
        <begin position="37"/>
        <end position="328"/>
    </location>
</feature>
<feature type="transmembrane region" description="Helical" evidence="7">
    <location>
        <begin position="36"/>
        <end position="57"/>
    </location>
</feature>
<dbReference type="STRING" id="1618207.UM93_13210"/>
<dbReference type="KEGG" id="ari:UM93_13210"/>
<feature type="transmembrane region" description="Helical" evidence="7">
    <location>
        <begin position="269"/>
        <end position="292"/>
    </location>
</feature>
<dbReference type="Gene3D" id="1.20.1560.10">
    <property type="entry name" value="ABC transporter type 1, transmembrane domain"/>
    <property type="match status" value="1"/>
</dbReference>
<dbReference type="HOGENOM" id="CLU_000604_84_9_11"/>
<reference evidence="10 11" key="1">
    <citation type="journal article" date="2015" name="Genome Announc.">
        <title>Complete Genome Sequencing of Protease-Producing Novel Arthrobacter sp. Strain IHBB 11108 Using PacBio Single-Molecule Real-Time Sequencing Technology.</title>
        <authorList>
            <person name="Kiran S."/>
            <person name="Swarnkar M.K."/>
            <person name="Pal M."/>
            <person name="Thakur R."/>
            <person name="Tewari R."/>
            <person name="Singh A.K."/>
            <person name="Gulati A."/>
        </authorList>
    </citation>
    <scope>NUCLEOTIDE SEQUENCE [LARGE SCALE GENOMIC DNA]</scope>
    <source>
        <strain evidence="10 11">IHBB 11108</strain>
    </source>
</reference>
<dbReference type="CDD" id="cd07346">
    <property type="entry name" value="ABC_6TM_exporters"/>
    <property type="match status" value="1"/>
</dbReference>
<evidence type="ECO:0000256" key="6">
    <source>
        <dbReference type="ARBA" id="ARBA00023136"/>
    </source>
</evidence>
<dbReference type="PROSITE" id="PS50893">
    <property type="entry name" value="ABC_TRANSPORTER_2"/>
    <property type="match status" value="1"/>
</dbReference>
<dbReference type="GO" id="GO:0005524">
    <property type="term" value="F:ATP binding"/>
    <property type="evidence" value="ECO:0007669"/>
    <property type="project" value="UniProtKB-KW"/>
</dbReference>
<dbReference type="InterPro" id="IPR011527">
    <property type="entry name" value="ABC1_TM_dom"/>
</dbReference>
<dbReference type="InterPro" id="IPR027417">
    <property type="entry name" value="P-loop_NTPase"/>
</dbReference>
<accession>A0A0D4C3M1</accession>
<dbReference type="SUPFAM" id="SSF90123">
    <property type="entry name" value="ABC transporter transmembrane region"/>
    <property type="match status" value="1"/>
</dbReference>
<dbReference type="EMBL" id="CP011005">
    <property type="protein sequence ID" value="AJT43134.1"/>
    <property type="molecule type" value="Genomic_DNA"/>
</dbReference>
<dbReference type="GO" id="GO:0005886">
    <property type="term" value="C:plasma membrane"/>
    <property type="evidence" value="ECO:0007669"/>
    <property type="project" value="UniProtKB-SubCell"/>
</dbReference>
<dbReference type="PATRIC" id="fig|1618207.4.peg.2678"/>
<dbReference type="InterPro" id="IPR036640">
    <property type="entry name" value="ABC1_TM_sf"/>
</dbReference>
<evidence type="ECO:0000256" key="5">
    <source>
        <dbReference type="ARBA" id="ARBA00022989"/>
    </source>
</evidence>
<evidence type="ECO:0000313" key="11">
    <source>
        <dbReference type="Proteomes" id="UP000061839"/>
    </source>
</evidence>
<dbReference type="Pfam" id="PF00005">
    <property type="entry name" value="ABC_tran"/>
    <property type="match status" value="1"/>
</dbReference>
<keyword evidence="3" id="KW-0547">Nucleotide-binding</keyword>
<evidence type="ECO:0000256" key="1">
    <source>
        <dbReference type="ARBA" id="ARBA00004651"/>
    </source>
</evidence>
<dbReference type="Proteomes" id="UP000061839">
    <property type="component" value="Chromosome"/>
</dbReference>
<dbReference type="Pfam" id="PF00664">
    <property type="entry name" value="ABC_membrane"/>
    <property type="match status" value="1"/>
</dbReference>